<comment type="caution">
    <text evidence="1">The sequence shown here is derived from an EMBL/GenBank/DDBJ whole genome shotgun (WGS) entry which is preliminary data.</text>
</comment>
<evidence type="ECO:0008006" key="3">
    <source>
        <dbReference type="Google" id="ProtNLM"/>
    </source>
</evidence>
<organism evidence="1 2">
    <name type="scientific">Candidatus Megaera venefica</name>
    <dbReference type="NCBI Taxonomy" id="2055910"/>
    <lineage>
        <taxon>Bacteria</taxon>
        <taxon>Pseudomonadati</taxon>
        <taxon>Pseudomonadota</taxon>
        <taxon>Alphaproteobacteria</taxon>
        <taxon>Rickettsiales</taxon>
        <taxon>Rickettsiaceae</taxon>
        <taxon>Candidatus Megaera</taxon>
    </lineage>
</organism>
<keyword evidence="2" id="KW-1185">Reference proteome</keyword>
<evidence type="ECO:0000313" key="1">
    <source>
        <dbReference type="EMBL" id="MEA0971189.1"/>
    </source>
</evidence>
<reference evidence="1 2" key="1">
    <citation type="submission" date="2023-03" db="EMBL/GenBank/DDBJ databases">
        <title>Host association and intracellularity evolved multiple times independently in the Rickettsiales.</title>
        <authorList>
            <person name="Castelli M."/>
            <person name="Nardi T."/>
            <person name="Gammuto L."/>
            <person name="Bellinzona G."/>
            <person name="Sabaneyeva E."/>
            <person name="Potekhin A."/>
            <person name="Serra V."/>
            <person name="Petroni G."/>
            <person name="Sassera D."/>
        </authorList>
    </citation>
    <scope>NUCLEOTIDE SEQUENCE [LARGE SCALE GENOMIC DNA]</scope>
    <source>
        <strain evidence="1 2">Sr 2-6</strain>
    </source>
</reference>
<dbReference type="EMBL" id="JARJFB010000093">
    <property type="protein sequence ID" value="MEA0971189.1"/>
    <property type="molecule type" value="Genomic_DNA"/>
</dbReference>
<dbReference type="RefSeq" id="WP_322777092.1">
    <property type="nucleotide sequence ID" value="NZ_JARJFB010000093.1"/>
</dbReference>
<gene>
    <name evidence="1" type="ORF">Megvenef_01162</name>
</gene>
<name>A0ABU5NDF1_9RICK</name>
<dbReference type="Proteomes" id="UP001291687">
    <property type="component" value="Unassembled WGS sequence"/>
</dbReference>
<protein>
    <recommendedName>
        <fullName evidence="3">Ankyrin repeat domain-containing protein</fullName>
    </recommendedName>
</protein>
<accession>A0ABU5NDF1</accession>
<sequence length="299" mass="34143">MLCALYQNKPEIAEYFISSGATLDPKSIPKMYAGQPHVVDFVVKHDKSTKEFIEKISSKNSYDLFKKAKEENDTLIVSYFIKDHAKDIFLAIKKYGTQKENIEYFQKNSIPFKFKHGEFIVCSQPQAQNETTQGFELMNTSDIQEKSKTSIKDGKFYFTYGEEKLATFNEQNDSIYVISKNGTLYVQNDFNGHFDGLHHSFFLKSKPAKELYGYGKPVACGGHLNIVDGKITFISNNSGHYQPTLKQLKLVVKYFHQKNVLAENVQIKDSFGTSYELSEILHSPIVDDTPELFGDIQDN</sequence>
<evidence type="ECO:0000313" key="2">
    <source>
        <dbReference type="Proteomes" id="UP001291687"/>
    </source>
</evidence>
<proteinExistence type="predicted"/>